<name>A0ACC2BE37_DIPCM</name>
<comment type="caution">
    <text evidence="1">The sequence shown here is derived from an EMBL/GenBank/DDBJ whole genome shotgun (WGS) entry which is preliminary data.</text>
</comment>
<proteinExistence type="predicted"/>
<dbReference type="EMBL" id="CM055107">
    <property type="protein sequence ID" value="KAJ7527975.1"/>
    <property type="molecule type" value="Genomic_DNA"/>
</dbReference>
<accession>A0ACC2BE37</accession>
<protein>
    <submittedName>
        <fullName evidence="1">Uncharacterized protein</fullName>
    </submittedName>
</protein>
<gene>
    <name evidence="1" type="ORF">O6H91_16G079000</name>
</gene>
<evidence type="ECO:0000313" key="1">
    <source>
        <dbReference type="EMBL" id="KAJ7527975.1"/>
    </source>
</evidence>
<evidence type="ECO:0000313" key="2">
    <source>
        <dbReference type="Proteomes" id="UP001162992"/>
    </source>
</evidence>
<sequence length="520" mass="59128">MAAFMLRADPCGPFHPLSTSIATKRNALTPSDHHAVFSRSYKPHNSPPPQLRPSFKERPICSACISHGCLKRIELYQQGSSVNWHISPAWKQRRAWAFRKYHTLEVRNHSNGMAANKNRKTEAKVPEQAEAEVDVGAVEARAGLGRRARKQRRSKGEELQVGNRDKSQTIPKRKKDWQKMHRLEDKDVEDAAAEAALEALFSQLEQDLEEADLSGEDSCDTITEEELVAFEQDLSGILDAEEKEELTKAPCSKKLMKEHDKNFHFRTSQKHGQVQDNENLTVSQGDSDKYSKTSRKFDASRQLDLGNSMCLGRDMKTSYTEKGEAADNPHHILDDTTNTVADDGEEGESEDGERVIKLEKWQLKKLASAAEIGRRRVNIKSLAAEVGLDRSDILSFLRDPPPELLTAVLDETFKESVNSTSEIIDKTSSHRENATPVSLDEKKKGPHTSRPTSWYSQKRLRKEVVNTFELVYRRTKRPTNSMIQNIVELTHVPRRRILQWFEDRRGENVPKNVTLEKVTD</sequence>
<keyword evidence="2" id="KW-1185">Reference proteome</keyword>
<dbReference type="Proteomes" id="UP001162992">
    <property type="component" value="Chromosome 16"/>
</dbReference>
<organism evidence="1 2">
    <name type="scientific">Diphasiastrum complanatum</name>
    <name type="common">Issler's clubmoss</name>
    <name type="synonym">Lycopodium complanatum</name>
    <dbReference type="NCBI Taxonomy" id="34168"/>
    <lineage>
        <taxon>Eukaryota</taxon>
        <taxon>Viridiplantae</taxon>
        <taxon>Streptophyta</taxon>
        <taxon>Embryophyta</taxon>
        <taxon>Tracheophyta</taxon>
        <taxon>Lycopodiopsida</taxon>
        <taxon>Lycopodiales</taxon>
        <taxon>Lycopodiaceae</taxon>
        <taxon>Lycopodioideae</taxon>
        <taxon>Diphasiastrum</taxon>
    </lineage>
</organism>
<reference evidence="2" key="1">
    <citation type="journal article" date="2024" name="Proc. Natl. Acad. Sci. U.S.A.">
        <title>Extraordinary preservation of gene collinearity over three hundred million years revealed in homosporous lycophytes.</title>
        <authorList>
            <person name="Li C."/>
            <person name="Wickell D."/>
            <person name="Kuo L.Y."/>
            <person name="Chen X."/>
            <person name="Nie B."/>
            <person name="Liao X."/>
            <person name="Peng D."/>
            <person name="Ji J."/>
            <person name="Jenkins J."/>
            <person name="Williams M."/>
            <person name="Shu S."/>
            <person name="Plott C."/>
            <person name="Barry K."/>
            <person name="Rajasekar S."/>
            <person name="Grimwood J."/>
            <person name="Han X."/>
            <person name="Sun S."/>
            <person name="Hou Z."/>
            <person name="He W."/>
            <person name="Dai G."/>
            <person name="Sun C."/>
            <person name="Schmutz J."/>
            <person name="Leebens-Mack J.H."/>
            <person name="Li F.W."/>
            <person name="Wang L."/>
        </authorList>
    </citation>
    <scope>NUCLEOTIDE SEQUENCE [LARGE SCALE GENOMIC DNA]</scope>
    <source>
        <strain evidence="2">cv. PW_Plant_1</strain>
    </source>
</reference>